<accession>A0A9K3GR61</accession>
<evidence type="ECO:0000313" key="2">
    <source>
        <dbReference type="Proteomes" id="UP000265618"/>
    </source>
</evidence>
<dbReference type="EMBL" id="BDIP01011138">
    <property type="protein sequence ID" value="GIQ92999.1"/>
    <property type="molecule type" value="Genomic_DNA"/>
</dbReference>
<dbReference type="Proteomes" id="UP000265618">
    <property type="component" value="Unassembled WGS sequence"/>
</dbReference>
<feature type="non-terminal residue" evidence="1">
    <location>
        <position position="1"/>
    </location>
</feature>
<sequence length="33" mass="3693">GDLHTALRKRKGRPLPESVILDWLSHLAISLSL</sequence>
<protein>
    <submittedName>
        <fullName evidence="1">Uncharacterized protein</fullName>
    </submittedName>
</protein>
<comment type="caution">
    <text evidence="1">The sequence shown here is derived from an EMBL/GenBank/DDBJ whole genome shotgun (WGS) entry which is preliminary data.</text>
</comment>
<gene>
    <name evidence="1" type="ORF">KIPB_017128</name>
</gene>
<name>A0A9K3GR61_9EUKA</name>
<dbReference type="AlphaFoldDB" id="A0A9K3GR61"/>
<reference evidence="1 2" key="1">
    <citation type="journal article" date="2018" name="PLoS ONE">
        <title>The draft genome of Kipferlia bialata reveals reductive genome evolution in fornicate parasites.</title>
        <authorList>
            <person name="Tanifuji G."/>
            <person name="Takabayashi S."/>
            <person name="Kume K."/>
            <person name="Takagi M."/>
            <person name="Nakayama T."/>
            <person name="Kamikawa R."/>
            <person name="Inagaki Y."/>
            <person name="Hashimoto T."/>
        </authorList>
    </citation>
    <scope>NUCLEOTIDE SEQUENCE [LARGE SCALE GENOMIC DNA]</scope>
    <source>
        <strain evidence="1">NY0173</strain>
    </source>
</reference>
<proteinExistence type="predicted"/>
<keyword evidence="2" id="KW-1185">Reference proteome</keyword>
<feature type="non-terminal residue" evidence="1">
    <location>
        <position position="33"/>
    </location>
</feature>
<evidence type="ECO:0000313" key="1">
    <source>
        <dbReference type="EMBL" id="GIQ92999.1"/>
    </source>
</evidence>
<organism evidence="1 2">
    <name type="scientific">Kipferlia bialata</name>
    <dbReference type="NCBI Taxonomy" id="797122"/>
    <lineage>
        <taxon>Eukaryota</taxon>
        <taxon>Metamonada</taxon>
        <taxon>Carpediemonas-like organisms</taxon>
        <taxon>Kipferlia</taxon>
    </lineage>
</organism>